<accession>A0A533QBF5</accession>
<dbReference type="Proteomes" id="UP000319783">
    <property type="component" value="Unassembled WGS sequence"/>
</dbReference>
<dbReference type="InterPro" id="IPR011518">
    <property type="entry name" value="Transposase_36"/>
</dbReference>
<sequence length="428" mass="49319">MIKLTGKEQEKIFLKILNTLNEAQTRWFVAREAMLLGHGGIKKICDITGLSKPTVIRGIKELKSKGTSGTLYEEGRIRQPGGGRKKVEEKNPEILHILKNIVNETTANDPKSLLTWTTKSTYQISDQIKELGYSISEDTVQRRLKELEYSLQFNGKMWKGISRKEREHQFQYINSLAKKHIREGNPVISVDIKKKERRDRVKNSDKRLSPKGHSEQMHRHGLSTLSDNKTAVSGSYDIQKNNGMATVEVSRDAIEFTAESVKEWWFLFESKQYPHAKSIMICINGSENNGLHGEEWRYYLQKVSDEIQKCITVCYSPPGISKWSNVEYKTFSFVSMNRKGESLVNFETVIQVISSPASKTSKKKPLFDTDNRKIEMGIPDYEMTELSGEFRGTPLQWNFTIVPEKKNECRDSKERVRYNNLREQVSHV</sequence>
<feature type="region of interest" description="Disordered" evidence="1">
    <location>
        <begin position="195"/>
        <end position="220"/>
    </location>
</feature>
<name>A0A533QBF5_9BACT</name>
<feature type="compositionally biased region" description="Basic and acidic residues" evidence="1">
    <location>
        <begin position="195"/>
        <end position="218"/>
    </location>
</feature>
<dbReference type="Pfam" id="PF07592">
    <property type="entry name" value="DDE_Tnp_ISAZ013"/>
    <property type="match status" value="1"/>
</dbReference>
<reference evidence="2 3" key="1">
    <citation type="submission" date="2019-04" db="EMBL/GenBank/DDBJ databases">
        <title>Genome of a novel bacterium Candidatus Jettenia ecosi reconstructed from metagenome of an anammox bioreactor.</title>
        <authorList>
            <person name="Mardanov A.V."/>
            <person name="Beletsky A.V."/>
            <person name="Ravin N.V."/>
            <person name="Botchkova E.A."/>
            <person name="Litti Y.V."/>
            <person name="Nozhevnikova A.N."/>
        </authorList>
    </citation>
    <scope>NUCLEOTIDE SEQUENCE [LARGE SCALE GENOMIC DNA]</scope>
    <source>
        <strain evidence="2">J2</strain>
    </source>
</reference>
<evidence type="ECO:0008006" key="4">
    <source>
        <dbReference type="Google" id="ProtNLM"/>
    </source>
</evidence>
<dbReference type="EMBL" id="SULG01000029">
    <property type="protein sequence ID" value="TLD42048.1"/>
    <property type="molecule type" value="Genomic_DNA"/>
</dbReference>
<evidence type="ECO:0000256" key="1">
    <source>
        <dbReference type="SAM" id="MobiDB-lite"/>
    </source>
</evidence>
<gene>
    <name evidence="2" type="ORF">JETT_1690</name>
</gene>
<evidence type="ECO:0000313" key="2">
    <source>
        <dbReference type="EMBL" id="TLD42048.1"/>
    </source>
</evidence>
<protein>
    <recommendedName>
        <fullName evidence="4">Mobile element protein</fullName>
    </recommendedName>
</protein>
<organism evidence="2 3">
    <name type="scientific">Candidatus Jettenia ecosi</name>
    <dbReference type="NCBI Taxonomy" id="2494326"/>
    <lineage>
        <taxon>Bacteria</taxon>
        <taxon>Pseudomonadati</taxon>
        <taxon>Planctomycetota</taxon>
        <taxon>Candidatus Brocadiia</taxon>
        <taxon>Candidatus Brocadiales</taxon>
        <taxon>Candidatus Brocadiaceae</taxon>
        <taxon>Candidatus Jettenia</taxon>
    </lineage>
</organism>
<proteinExistence type="predicted"/>
<dbReference type="NCBIfam" id="NF033519">
    <property type="entry name" value="transpos_ISAzo13"/>
    <property type="match status" value="1"/>
</dbReference>
<dbReference type="AlphaFoldDB" id="A0A533QBF5"/>
<comment type="caution">
    <text evidence="2">The sequence shown here is derived from an EMBL/GenBank/DDBJ whole genome shotgun (WGS) entry which is preliminary data.</text>
</comment>
<evidence type="ECO:0000313" key="3">
    <source>
        <dbReference type="Proteomes" id="UP000319783"/>
    </source>
</evidence>